<organism evidence="1 2">
    <name type="scientific">Penicillium nalgiovense</name>
    <dbReference type="NCBI Taxonomy" id="60175"/>
    <lineage>
        <taxon>Eukaryota</taxon>
        <taxon>Fungi</taxon>
        <taxon>Dikarya</taxon>
        <taxon>Ascomycota</taxon>
        <taxon>Pezizomycotina</taxon>
        <taxon>Eurotiomycetes</taxon>
        <taxon>Eurotiomycetidae</taxon>
        <taxon>Eurotiales</taxon>
        <taxon>Aspergillaceae</taxon>
        <taxon>Penicillium</taxon>
    </lineage>
</organism>
<comment type="caution">
    <text evidence="1">The sequence shown here is derived from an EMBL/GenBank/DDBJ whole genome shotgun (WGS) entry which is preliminary data.</text>
</comment>
<gene>
    <name evidence="1" type="ORF">PNAL_LOCUS9438</name>
</gene>
<evidence type="ECO:0000313" key="2">
    <source>
        <dbReference type="Proteomes" id="UP001153461"/>
    </source>
</evidence>
<reference evidence="1" key="1">
    <citation type="submission" date="2021-07" db="EMBL/GenBank/DDBJ databases">
        <authorList>
            <person name="Branca A.L. A."/>
        </authorList>
    </citation>
    <scope>NUCLEOTIDE SEQUENCE</scope>
</reference>
<dbReference type="OrthoDB" id="5983572at2759"/>
<sequence>MADELAPITSRVRIVTPFSPLSPQSQDFSPISPALTLECRLGAEGTLSIGRAEYVA</sequence>
<protein>
    <submittedName>
        <fullName evidence="1">Uncharacterized protein</fullName>
    </submittedName>
</protein>
<dbReference type="Proteomes" id="UP001153461">
    <property type="component" value="Unassembled WGS sequence"/>
</dbReference>
<evidence type="ECO:0000313" key="1">
    <source>
        <dbReference type="EMBL" id="CAG8282607.1"/>
    </source>
</evidence>
<dbReference type="EMBL" id="CAJVNV010000619">
    <property type="protein sequence ID" value="CAG8282607.1"/>
    <property type="molecule type" value="Genomic_DNA"/>
</dbReference>
<accession>A0A9W4IHD6</accession>
<dbReference type="AlphaFoldDB" id="A0A9W4IHD6"/>
<name>A0A9W4IHD6_PENNA</name>
<proteinExistence type="predicted"/>